<evidence type="ECO:0000313" key="1">
    <source>
        <dbReference type="EMBL" id="CAB0035273.1"/>
    </source>
</evidence>
<evidence type="ECO:0000313" key="2">
    <source>
        <dbReference type="Proteomes" id="UP000479190"/>
    </source>
</evidence>
<name>A0A6H5IB92_9HYME</name>
<sequence length="129" mass="14879">MKPPEQESVLKNQRGCYVAILHYYVAFHVNSPSAARRGSRPGFTRSEHHVTLVTNQVEILYFWTISSRKVDRVLPVQSTPRHASHNQVEILYFWTISSRKSTGFLPVQSTQFNGPHIVHECTRLNSEFL</sequence>
<keyword evidence="2" id="KW-1185">Reference proteome</keyword>
<dbReference type="AlphaFoldDB" id="A0A6H5IB92"/>
<dbReference type="Proteomes" id="UP000479190">
    <property type="component" value="Unassembled WGS sequence"/>
</dbReference>
<gene>
    <name evidence="1" type="ORF">TBRA_LOCUS7171</name>
</gene>
<protein>
    <submittedName>
        <fullName evidence="1">Uncharacterized protein</fullName>
    </submittedName>
</protein>
<dbReference type="EMBL" id="CADCXV010000776">
    <property type="protein sequence ID" value="CAB0035273.1"/>
    <property type="molecule type" value="Genomic_DNA"/>
</dbReference>
<accession>A0A6H5IB92</accession>
<organism evidence="1 2">
    <name type="scientific">Trichogramma brassicae</name>
    <dbReference type="NCBI Taxonomy" id="86971"/>
    <lineage>
        <taxon>Eukaryota</taxon>
        <taxon>Metazoa</taxon>
        <taxon>Ecdysozoa</taxon>
        <taxon>Arthropoda</taxon>
        <taxon>Hexapoda</taxon>
        <taxon>Insecta</taxon>
        <taxon>Pterygota</taxon>
        <taxon>Neoptera</taxon>
        <taxon>Endopterygota</taxon>
        <taxon>Hymenoptera</taxon>
        <taxon>Apocrita</taxon>
        <taxon>Proctotrupomorpha</taxon>
        <taxon>Chalcidoidea</taxon>
        <taxon>Trichogrammatidae</taxon>
        <taxon>Trichogramma</taxon>
    </lineage>
</organism>
<reference evidence="1 2" key="1">
    <citation type="submission" date="2020-02" db="EMBL/GenBank/DDBJ databases">
        <authorList>
            <person name="Ferguson B K."/>
        </authorList>
    </citation>
    <scope>NUCLEOTIDE SEQUENCE [LARGE SCALE GENOMIC DNA]</scope>
</reference>
<proteinExistence type="predicted"/>